<dbReference type="GO" id="GO:0005524">
    <property type="term" value="F:ATP binding"/>
    <property type="evidence" value="ECO:0007669"/>
    <property type="project" value="UniProtKB-UniRule"/>
</dbReference>
<accession>A0A1M5ZEW0</accession>
<proteinExistence type="predicted"/>
<dbReference type="AlphaFoldDB" id="A0A1M5ZEW0"/>
<reference evidence="5 6" key="1">
    <citation type="submission" date="2016-11" db="EMBL/GenBank/DDBJ databases">
        <authorList>
            <person name="Jaros S."/>
            <person name="Januszkiewicz K."/>
            <person name="Wedrychowicz H."/>
        </authorList>
    </citation>
    <scope>NUCLEOTIDE SEQUENCE [LARGE SCALE GENOMIC DNA]</scope>
    <source>
        <strain evidence="5 6">DSM 6191</strain>
    </source>
</reference>
<dbReference type="Gene3D" id="3.20.70.20">
    <property type="match status" value="1"/>
</dbReference>
<evidence type="ECO:0000259" key="4">
    <source>
        <dbReference type="PROSITE" id="PS51161"/>
    </source>
</evidence>
<dbReference type="PROSITE" id="PS51161">
    <property type="entry name" value="ATP_CONE"/>
    <property type="match status" value="1"/>
</dbReference>
<evidence type="ECO:0000256" key="3">
    <source>
        <dbReference type="PROSITE-ProRule" id="PRU00492"/>
    </source>
</evidence>
<dbReference type="NCBIfam" id="TIGR02487">
    <property type="entry name" value="NrdD"/>
    <property type="match status" value="1"/>
</dbReference>
<evidence type="ECO:0000313" key="6">
    <source>
        <dbReference type="Proteomes" id="UP000184241"/>
    </source>
</evidence>
<dbReference type="GO" id="GO:0031250">
    <property type="term" value="C:anaerobic ribonucleoside-triphosphate reductase complex"/>
    <property type="evidence" value="ECO:0007669"/>
    <property type="project" value="TreeGrafter"/>
</dbReference>
<dbReference type="InterPro" id="IPR005144">
    <property type="entry name" value="ATP-cone_dom"/>
</dbReference>
<protein>
    <submittedName>
        <fullName evidence="5">Ribonucleoside-triphosphate reductase class III catalytic subunit</fullName>
    </submittedName>
</protein>
<feature type="domain" description="ATP-cone" evidence="4">
    <location>
        <begin position="2"/>
        <end position="94"/>
    </location>
</feature>
<dbReference type="RefSeq" id="WP_073020500.1">
    <property type="nucleotide sequence ID" value="NZ_FQXU01000008.1"/>
</dbReference>
<dbReference type="Pfam" id="PF03477">
    <property type="entry name" value="ATP-cone"/>
    <property type="match status" value="1"/>
</dbReference>
<evidence type="ECO:0000256" key="1">
    <source>
        <dbReference type="ARBA" id="ARBA00022741"/>
    </source>
</evidence>
<dbReference type="EMBL" id="FQXU01000008">
    <property type="protein sequence ID" value="SHI22805.1"/>
    <property type="molecule type" value="Genomic_DNA"/>
</dbReference>
<evidence type="ECO:0000256" key="2">
    <source>
        <dbReference type="ARBA" id="ARBA00022840"/>
    </source>
</evidence>
<evidence type="ECO:0000313" key="5">
    <source>
        <dbReference type="EMBL" id="SHI22805.1"/>
    </source>
</evidence>
<name>A0A1M5ZEW0_9CLOT</name>
<dbReference type="PANTHER" id="PTHR21075:SF0">
    <property type="entry name" value="ANAEROBIC RIBONUCLEOSIDE-TRIPHOSPHATE REDUCTASE"/>
    <property type="match status" value="1"/>
</dbReference>
<dbReference type="GO" id="GO:0004748">
    <property type="term" value="F:ribonucleoside-diphosphate reductase activity, thioredoxin disulfide as acceptor"/>
    <property type="evidence" value="ECO:0007669"/>
    <property type="project" value="TreeGrafter"/>
</dbReference>
<dbReference type="GO" id="GO:0009265">
    <property type="term" value="P:2'-deoxyribonucleotide biosynthetic process"/>
    <property type="evidence" value="ECO:0007669"/>
    <property type="project" value="TreeGrafter"/>
</dbReference>
<organism evidence="5 6">
    <name type="scientific">Clostridium intestinale DSM 6191</name>
    <dbReference type="NCBI Taxonomy" id="1121320"/>
    <lineage>
        <taxon>Bacteria</taxon>
        <taxon>Bacillati</taxon>
        <taxon>Bacillota</taxon>
        <taxon>Clostridia</taxon>
        <taxon>Eubacteriales</taxon>
        <taxon>Clostridiaceae</taxon>
        <taxon>Clostridium</taxon>
    </lineage>
</organism>
<keyword evidence="1 3" id="KW-0547">Nucleotide-binding</keyword>
<sequence>MLDVVKRDGREVKFNTEKISNAIKRAAEELGSPLREGQVIDLIQKVITYIEMSQQEKVTVEEIQNLVERALKDSGLQDIASIYSTYRNERTKVREIKSDLMNAIKRIGIETDRDNANVGNNFSSKLLRIASESNKWHNLSNMPKHLAKAHENGDVYYHDLDSYNLTTNCLHIPTREMLENGFNTGYGTINKPRRIETAAELSCILLQSTQNDMFGGQSHPDFDNDMSIFVDPTRQEIKEELMGYGLEGDKLAEVTEEKLKERVHQAMQGVVYNLNTMHSRAGSQVPFSSINLGIPVNHDAALVCEIFLLEYEKGLGKGEQPIFPNIIFRVKEGVNRAKNDPYHYLYKVACRVAAKRMNPTFMNIDADFNKEYYDKGYMPATMGCRTYLMKNVNGEPGCKGRGNIAPTTINLPRIGILAKGDVDKFFEIFDARMELAKESLLHRYNVLKHLKVKDLPFVAGQNLMKGAEGLAPDDSIEPILKQGTWGIGFIGLAETLIALTGKHHGESEEARELGVKIITHLRETVDRYCEEYKLNWSAYATPAEGLSGKFIKQDQKVFGKIKGVTDKDYYTNSYHVPVYHPISIKSKIDIEAPYHKLCNGGHISYLEVDDCPTGEAIMDILDYAYKNTNISYLGINFHIRYCKSCGTYLHSNEGACTKCGSTDIQGVSRVTGYLSLDERFGPGKYDEREDRITHTEKHNKNYHRV</sequence>
<dbReference type="Proteomes" id="UP000184241">
    <property type="component" value="Unassembled WGS sequence"/>
</dbReference>
<dbReference type="InterPro" id="IPR012833">
    <property type="entry name" value="NrdD"/>
</dbReference>
<dbReference type="GO" id="GO:0008998">
    <property type="term" value="F:ribonucleoside-triphosphate reductase (thioredoxin) activity"/>
    <property type="evidence" value="ECO:0007669"/>
    <property type="project" value="InterPro"/>
</dbReference>
<keyword evidence="2 3" id="KW-0067">ATP-binding</keyword>
<dbReference type="NCBIfam" id="NF005497">
    <property type="entry name" value="PRK07111.1"/>
    <property type="match status" value="1"/>
</dbReference>
<dbReference type="CDD" id="cd01675">
    <property type="entry name" value="RNR_III"/>
    <property type="match status" value="1"/>
</dbReference>
<dbReference type="PANTHER" id="PTHR21075">
    <property type="entry name" value="ANAEROBIC RIBONUCLEOSIDE-TRIPHOSPHATE REDUCTASE"/>
    <property type="match status" value="1"/>
</dbReference>
<dbReference type="Pfam" id="PF13597">
    <property type="entry name" value="NRDD"/>
    <property type="match status" value="1"/>
</dbReference>
<dbReference type="SUPFAM" id="SSF51998">
    <property type="entry name" value="PFL-like glycyl radical enzymes"/>
    <property type="match status" value="1"/>
</dbReference>
<dbReference type="GO" id="GO:0006260">
    <property type="term" value="P:DNA replication"/>
    <property type="evidence" value="ECO:0007669"/>
    <property type="project" value="InterPro"/>
</dbReference>
<gene>
    <name evidence="5" type="ORF">SAMN02745941_02910</name>
</gene>